<dbReference type="InterPro" id="IPR031947">
    <property type="entry name" value="Headcase_mid"/>
</dbReference>
<sequence length="262" mass="28951">MEAGIKKRVTKEGPGKQRMSGVSWRGGATFDFNVLTLNLIVINVHRKLQQIDRIIFSCRDINVIGFMEDEGNHGNDDTRCFILSTLAALQWSRVTCVLCRAAMLVFDRYPLVDGTFFLSPRQHSPACAEVKVEGRTQFLSAVCMSCLEGSGGQPVRCRFCTQPWDGSSLVLGTMYSYDIFAAMPCCSERLKLPETSDPPSSATELLLGLQPCLWLSTLQDGRRPLCETALGLLHPRAVSALQPVAVTIRELSEPPPYAHDRG</sequence>
<protein>
    <submittedName>
        <fullName evidence="3">Headcase protein</fullName>
    </submittedName>
</protein>
<dbReference type="Proteomes" id="UP000078540">
    <property type="component" value="Unassembled WGS sequence"/>
</dbReference>
<organism evidence="3 4">
    <name type="scientific">Atta colombica</name>
    <dbReference type="NCBI Taxonomy" id="520822"/>
    <lineage>
        <taxon>Eukaryota</taxon>
        <taxon>Metazoa</taxon>
        <taxon>Ecdysozoa</taxon>
        <taxon>Arthropoda</taxon>
        <taxon>Hexapoda</taxon>
        <taxon>Insecta</taxon>
        <taxon>Pterygota</taxon>
        <taxon>Neoptera</taxon>
        <taxon>Endopterygota</taxon>
        <taxon>Hymenoptera</taxon>
        <taxon>Apocrita</taxon>
        <taxon>Aculeata</taxon>
        <taxon>Formicoidea</taxon>
        <taxon>Formicidae</taxon>
        <taxon>Myrmicinae</taxon>
        <taxon>Atta</taxon>
    </lineage>
</organism>
<name>A0A195AUS1_9HYME</name>
<evidence type="ECO:0000259" key="2">
    <source>
        <dbReference type="Pfam" id="PF16002"/>
    </source>
</evidence>
<proteinExistence type="predicted"/>
<dbReference type="STRING" id="520822.A0A195AUS1"/>
<dbReference type="InterPro" id="IPR026066">
    <property type="entry name" value="Headcase"/>
</dbReference>
<dbReference type="AlphaFoldDB" id="A0A195AUS1"/>
<dbReference type="PANTHER" id="PTHR13425:SF3">
    <property type="entry name" value="HEADCASE PROTEIN HOMOLOG"/>
    <property type="match status" value="1"/>
</dbReference>
<evidence type="ECO:0000313" key="3">
    <source>
        <dbReference type="EMBL" id="KYM75724.1"/>
    </source>
</evidence>
<feature type="domain" description="Headcase middle" evidence="2">
    <location>
        <begin position="67"/>
        <end position="194"/>
    </location>
</feature>
<accession>A0A195AUS1</accession>
<dbReference type="PANTHER" id="PTHR13425">
    <property type="entry name" value="HEADCASE PROTEIN"/>
    <property type="match status" value="1"/>
</dbReference>
<evidence type="ECO:0000256" key="1">
    <source>
        <dbReference type="SAM" id="MobiDB-lite"/>
    </source>
</evidence>
<dbReference type="EMBL" id="KQ976738">
    <property type="protein sequence ID" value="KYM75724.1"/>
    <property type="molecule type" value="Genomic_DNA"/>
</dbReference>
<keyword evidence="4" id="KW-1185">Reference proteome</keyword>
<reference evidence="3 4" key="1">
    <citation type="submission" date="2015-09" db="EMBL/GenBank/DDBJ databases">
        <title>Atta colombica WGS genome.</title>
        <authorList>
            <person name="Nygaard S."/>
            <person name="Hu H."/>
            <person name="Boomsma J."/>
            <person name="Zhang G."/>
        </authorList>
    </citation>
    <scope>NUCLEOTIDE SEQUENCE [LARGE SCALE GENOMIC DNA]</scope>
    <source>
        <strain evidence="3">Treedump-2</strain>
        <tissue evidence="3">Whole body</tissue>
    </source>
</reference>
<feature type="region of interest" description="Disordered" evidence="1">
    <location>
        <begin position="1"/>
        <end position="21"/>
    </location>
</feature>
<gene>
    <name evidence="3" type="ORF">ALC53_13787</name>
</gene>
<dbReference type="Pfam" id="PF16002">
    <property type="entry name" value="Headcase"/>
    <property type="match status" value="1"/>
</dbReference>
<evidence type="ECO:0000313" key="4">
    <source>
        <dbReference type="Proteomes" id="UP000078540"/>
    </source>
</evidence>